<evidence type="ECO:0000313" key="2">
    <source>
        <dbReference type="Proteomes" id="UP000008614"/>
    </source>
</evidence>
<dbReference type="PATRIC" id="fig|685038.3.peg.1582"/>
<sequence length="495" mass="57858">MDIRDWLPEFQVSAETDRDLQTYFFKLPAIKDIIESRAWLVLGRKGTGKTAIYEHLRRGKPANLNGFYSVCLNFSDYPWPAHQLYKDAMAGELSAYQKSWMYLFYIKALSKLIEIKNDAGETLNKDLTWAHNYIKTIFGSPDPTLREVLFSKITRLKTIKGPSAGLNEVSLDAGEISLEEVAENAQLKQKLRANAFTLLTYFEKIFKDNIGNEKIIIALDQLDENWLEGQIEEYSKVLINLLNVCRNIASDERLNDKLKVIPFLRTDIYHSLKFNDKNKLLQDSAIIISWNENNLNDMYYERIKKYKPNDLILDDEKDRSGKVFEVSFVRQGTPPFKYICRRSFFRPRDIIVYFNKIRACHKNNVSGLYTSNELYEADREASISVYNEVIDEWSNQFPEIENLLTVLQTIQVETFDFNDFSEKCRNEFAGISDGVIRQYINFLFDNSLIGQKKQGRWEYVSSLPNLKINLQNEFRTHHALKYRLHLIESRPSQNI</sequence>
<dbReference type="Proteomes" id="UP000008614">
    <property type="component" value="Chromosome"/>
</dbReference>
<proteinExistence type="predicted"/>
<organism evidence="1 2">
    <name type="scientific">Escherichia coli O83:H1 (strain NRG 857C / AIEC)</name>
    <dbReference type="NCBI Taxonomy" id="685038"/>
    <lineage>
        <taxon>Bacteria</taxon>
        <taxon>Pseudomonadati</taxon>
        <taxon>Pseudomonadota</taxon>
        <taxon>Gammaproteobacteria</taxon>
        <taxon>Enterobacterales</taxon>
        <taxon>Enterobacteriaceae</taxon>
        <taxon>Escherichia</taxon>
    </lineage>
</organism>
<accession>A0A0H3EJZ5</accession>
<gene>
    <name evidence="1" type="ordered locus">NRG857_07845</name>
</gene>
<dbReference type="RefSeq" id="WP_000354584.1">
    <property type="nucleotide sequence ID" value="NC_017634.1"/>
</dbReference>
<keyword evidence="2" id="KW-1185">Reference proteome</keyword>
<protein>
    <submittedName>
        <fullName evidence="1">Uncharacterized protein</fullName>
    </submittedName>
</protein>
<evidence type="ECO:0000313" key="1">
    <source>
        <dbReference type="EMBL" id="ADR26993.1"/>
    </source>
</evidence>
<dbReference type="HOGENOM" id="CLU_035897_1_0_6"/>
<dbReference type="AlphaFoldDB" id="A0A0H3EJZ5"/>
<dbReference type="NCBIfam" id="NF047389">
    <property type="entry name" value="ATPase_Sll1717"/>
    <property type="match status" value="1"/>
</dbReference>
<dbReference type="KEGG" id="eln:NRG857_07845"/>
<reference evidence="1 2" key="1">
    <citation type="journal article" date="2010" name="BMC Genomics">
        <title>Genome sequence of adherent-invasive Escherichia coli and comparative genomic analysis with other E. coli pathotypes.</title>
        <authorList>
            <person name="Nash J.H."/>
            <person name="Villegas A."/>
            <person name="Kropinski A.M."/>
            <person name="Aguilar-Valenzuela R."/>
            <person name="Konczy P."/>
            <person name="Mascarenhas M."/>
            <person name="Ziebell K."/>
            <person name="Torres A.G."/>
            <person name="Karmali M.A."/>
            <person name="Coombes B.K."/>
        </authorList>
    </citation>
    <scope>NUCLEOTIDE SEQUENCE [LARGE SCALE GENOMIC DNA]</scope>
    <source>
        <strain evidence="2">NRG 857C / AIEC</strain>
    </source>
</reference>
<dbReference type="InterPro" id="IPR059206">
    <property type="entry name" value="Sll1717-like"/>
</dbReference>
<name>A0A0H3EJZ5_ECO8N</name>
<dbReference type="EMBL" id="CP001855">
    <property type="protein sequence ID" value="ADR26993.1"/>
    <property type="molecule type" value="Genomic_DNA"/>
</dbReference>